<dbReference type="AlphaFoldDB" id="A0A8H9KPS1"/>
<dbReference type="EMBL" id="BMEA01000001">
    <property type="protein sequence ID" value="GGB67140.1"/>
    <property type="molecule type" value="Genomic_DNA"/>
</dbReference>
<proteinExistence type="predicted"/>
<reference evidence="1" key="2">
    <citation type="submission" date="2020-09" db="EMBL/GenBank/DDBJ databases">
        <authorList>
            <person name="Sun Q."/>
            <person name="Zhou Y."/>
        </authorList>
    </citation>
    <scope>NUCLEOTIDE SEQUENCE</scope>
    <source>
        <strain evidence="1">CGMCC 1.10749</strain>
    </source>
</reference>
<name>A0A8H9KPS1_9MICO</name>
<sequence>MNVRTSVAGRVTTVLCTATTALLPLCSAAQHSAAHDDGSPRAIVRSVDALTPRCPLARVGETYVRCDDLTENGVRASSRVPG</sequence>
<reference evidence="1" key="1">
    <citation type="journal article" date="2014" name="Int. J. Syst. Evol. Microbiol.">
        <title>Complete genome sequence of Corynebacterium casei LMG S-19264T (=DSM 44701T), isolated from a smear-ripened cheese.</title>
        <authorList>
            <consortium name="US DOE Joint Genome Institute (JGI-PGF)"/>
            <person name="Walter F."/>
            <person name="Albersmeier A."/>
            <person name="Kalinowski J."/>
            <person name="Ruckert C."/>
        </authorList>
    </citation>
    <scope>NUCLEOTIDE SEQUENCE</scope>
    <source>
        <strain evidence="1">CGMCC 1.10749</strain>
    </source>
</reference>
<organism evidence="1 2">
    <name type="scientific">Knoellia flava</name>
    <dbReference type="NCBI Taxonomy" id="913969"/>
    <lineage>
        <taxon>Bacteria</taxon>
        <taxon>Bacillati</taxon>
        <taxon>Actinomycetota</taxon>
        <taxon>Actinomycetes</taxon>
        <taxon>Micrococcales</taxon>
        <taxon>Intrasporangiaceae</taxon>
        <taxon>Knoellia</taxon>
    </lineage>
</organism>
<evidence type="ECO:0000313" key="2">
    <source>
        <dbReference type="Proteomes" id="UP000628079"/>
    </source>
</evidence>
<protein>
    <submittedName>
        <fullName evidence="1">Uncharacterized protein</fullName>
    </submittedName>
</protein>
<dbReference type="Proteomes" id="UP000628079">
    <property type="component" value="Unassembled WGS sequence"/>
</dbReference>
<comment type="caution">
    <text evidence="1">The sequence shown here is derived from an EMBL/GenBank/DDBJ whole genome shotgun (WGS) entry which is preliminary data.</text>
</comment>
<evidence type="ECO:0000313" key="1">
    <source>
        <dbReference type="EMBL" id="GGB67140.1"/>
    </source>
</evidence>
<gene>
    <name evidence="1" type="ORF">GCM10011314_02930</name>
</gene>
<accession>A0A8H9KPS1</accession>